<gene>
    <name evidence="7" type="ORF">SAMN02194393_03635</name>
</gene>
<dbReference type="InterPro" id="IPR009057">
    <property type="entry name" value="Homeodomain-like_sf"/>
</dbReference>
<dbReference type="GO" id="GO:0005524">
    <property type="term" value="F:ATP binding"/>
    <property type="evidence" value="ECO:0007669"/>
    <property type="project" value="UniProtKB-KW"/>
</dbReference>
<keyword evidence="3" id="KW-0805">Transcription regulation</keyword>
<dbReference type="InterPro" id="IPR025943">
    <property type="entry name" value="Sigma_54_int_dom_ATP-bd_2"/>
</dbReference>
<dbReference type="PANTHER" id="PTHR32071:SF57">
    <property type="entry name" value="C4-DICARBOXYLATE TRANSPORT TRANSCRIPTIONAL REGULATORY PROTEIN DCTD"/>
    <property type="match status" value="1"/>
</dbReference>
<dbReference type="InterPro" id="IPR003593">
    <property type="entry name" value="AAA+_ATPase"/>
</dbReference>
<dbReference type="CDD" id="cd00009">
    <property type="entry name" value="AAA"/>
    <property type="match status" value="1"/>
</dbReference>
<dbReference type="Gene3D" id="1.10.8.60">
    <property type="match status" value="1"/>
</dbReference>
<dbReference type="PANTHER" id="PTHR32071">
    <property type="entry name" value="TRANSCRIPTIONAL REGULATORY PROTEIN"/>
    <property type="match status" value="1"/>
</dbReference>
<dbReference type="GO" id="GO:0006355">
    <property type="term" value="P:regulation of DNA-templated transcription"/>
    <property type="evidence" value="ECO:0007669"/>
    <property type="project" value="InterPro"/>
</dbReference>
<dbReference type="AlphaFoldDB" id="A0A1T5M015"/>
<dbReference type="CDD" id="cd00130">
    <property type="entry name" value="PAS"/>
    <property type="match status" value="1"/>
</dbReference>
<sequence length="473" mass="53943">MYNIVQINDLNHYKLIFEEILDMTEDGFVVTSTDGTILEINTAYCNFLGTTKKKAIGRNIGEFIKNTKMLEIAKTGMKEIDTIHELVDGQQYKGDKFIFVTRSPVKEKGKVIAAVAQVKFRMNTLKLTKQLLKQDKELKYYKAELQRLRESTFDLNSIIGQSKIFMESRKLARKAAGSDLPVLISGETGTGKEVFANGIHNASYRKSNPLISVNCAAIPGNLLESELFGYEEGSFTGAKRGGKKGKFQLAHKGTLFLDEIGDMPLHMQAKLLRVLQENKIEKIGGYSPIDIDVRIIAATNKDLWQMVREKKFREDLYYRLNVINIKIPPLRKRKEDIMLFVNYFLQDLNKKYKTDVIITQRAKEVLANHKWQGNIRELKNVVESAYVLAENNYIGVKNLPSNLLTCSVDENTTVNGGSLNRILSEFERDIILETLIENNYNATKTAYDLGIHRTTLYKKMDRFNIKISRIVKG</sequence>
<dbReference type="Pfam" id="PF13426">
    <property type="entry name" value="PAS_9"/>
    <property type="match status" value="1"/>
</dbReference>
<protein>
    <submittedName>
        <fullName evidence="7">PAS domain S-box-containing protein</fullName>
    </submittedName>
</protein>
<dbReference type="PROSITE" id="PS00675">
    <property type="entry name" value="SIGMA54_INTERACT_1"/>
    <property type="match status" value="1"/>
</dbReference>
<dbReference type="STRING" id="36842.SAMN02194393_03635"/>
<feature type="domain" description="Sigma-54 factor interaction" evidence="5">
    <location>
        <begin position="158"/>
        <end position="387"/>
    </location>
</feature>
<dbReference type="EMBL" id="FUZT01000009">
    <property type="protein sequence ID" value="SKC81601.1"/>
    <property type="molecule type" value="Genomic_DNA"/>
</dbReference>
<keyword evidence="1" id="KW-0547">Nucleotide-binding</keyword>
<dbReference type="Pfam" id="PF02954">
    <property type="entry name" value="HTH_8"/>
    <property type="match status" value="1"/>
</dbReference>
<evidence type="ECO:0000256" key="3">
    <source>
        <dbReference type="ARBA" id="ARBA00023015"/>
    </source>
</evidence>
<dbReference type="InterPro" id="IPR058031">
    <property type="entry name" value="AAA_lid_NorR"/>
</dbReference>
<dbReference type="OrthoDB" id="9803970at2"/>
<dbReference type="InterPro" id="IPR035965">
    <property type="entry name" value="PAS-like_dom_sf"/>
</dbReference>
<dbReference type="NCBIfam" id="TIGR00229">
    <property type="entry name" value="sensory_box"/>
    <property type="match status" value="1"/>
</dbReference>
<dbReference type="Gene3D" id="3.40.50.300">
    <property type="entry name" value="P-loop containing nucleotide triphosphate hydrolases"/>
    <property type="match status" value="1"/>
</dbReference>
<dbReference type="InterPro" id="IPR027417">
    <property type="entry name" value="P-loop_NTPase"/>
</dbReference>
<keyword evidence="4" id="KW-0804">Transcription</keyword>
<dbReference type="SUPFAM" id="SSF52540">
    <property type="entry name" value="P-loop containing nucleoside triphosphate hydrolases"/>
    <property type="match status" value="1"/>
</dbReference>
<keyword evidence="8" id="KW-1185">Reference proteome</keyword>
<dbReference type="InterPro" id="IPR000014">
    <property type="entry name" value="PAS"/>
</dbReference>
<accession>A0A1T5M015</accession>
<feature type="domain" description="PAS" evidence="6">
    <location>
        <begin position="17"/>
        <end position="90"/>
    </location>
</feature>
<organism evidence="7 8">
    <name type="scientific">Maledivibacter halophilus</name>
    <dbReference type="NCBI Taxonomy" id="36842"/>
    <lineage>
        <taxon>Bacteria</taxon>
        <taxon>Bacillati</taxon>
        <taxon>Bacillota</taxon>
        <taxon>Clostridia</taxon>
        <taxon>Peptostreptococcales</taxon>
        <taxon>Caminicellaceae</taxon>
        <taxon>Maledivibacter</taxon>
    </lineage>
</organism>
<dbReference type="InterPro" id="IPR002078">
    <property type="entry name" value="Sigma_54_int"/>
</dbReference>
<dbReference type="Gene3D" id="1.10.10.60">
    <property type="entry name" value="Homeodomain-like"/>
    <property type="match status" value="1"/>
</dbReference>
<dbReference type="PROSITE" id="PS50045">
    <property type="entry name" value="SIGMA54_INTERACT_4"/>
    <property type="match status" value="1"/>
</dbReference>
<dbReference type="InterPro" id="IPR002197">
    <property type="entry name" value="HTH_Fis"/>
</dbReference>
<reference evidence="7 8" key="1">
    <citation type="submission" date="2017-02" db="EMBL/GenBank/DDBJ databases">
        <authorList>
            <person name="Peterson S.W."/>
        </authorList>
    </citation>
    <scope>NUCLEOTIDE SEQUENCE [LARGE SCALE GENOMIC DNA]</scope>
    <source>
        <strain evidence="7 8">M1</strain>
    </source>
</reference>
<dbReference type="PROSITE" id="PS50112">
    <property type="entry name" value="PAS"/>
    <property type="match status" value="1"/>
</dbReference>
<dbReference type="Pfam" id="PF00158">
    <property type="entry name" value="Sigma54_activat"/>
    <property type="match status" value="1"/>
</dbReference>
<evidence type="ECO:0000259" key="5">
    <source>
        <dbReference type="PROSITE" id="PS50045"/>
    </source>
</evidence>
<dbReference type="InterPro" id="IPR025662">
    <property type="entry name" value="Sigma_54_int_dom_ATP-bd_1"/>
</dbReference>
<evidence type="ECO:0000256" key="1">
    <source>
        <dbReference type="ARBA" id="ARBA00022741"/>
    </source>
</evidence>
<dbReference type="Proteomes" id="UP000190285">
    <property type="component" value="Unassembled WGS sequence"/>
</dbReference>
<evidence type="ECO:0000313" key="7">
    <source>
        <dbReference type="EMBL" id="SKC81601.1"/>
    </source>
</evidence>
<dbReference type="PRINTS" id="PR01590">
    <property type="entry name" value="HTHFIS"/>
</dbReference>
<dbReference type="FunFam" id="3.40.50.300:FF:000006">
    <property type="entry name" value="DNA-binding transcriptional regulator NtrC"/>
    <property type="match status" value="1"/>
</dbReference>
<proteinExistence type="predicted"/>
<dbReference type="Pfam" id="PF25601">
    <property type="entry name" value="AAA_lid_14"/>
    <property type="match status" value="1"/>
</dbReference>
<dbReference type="SMART" id="SM00091">
    <property type="entry name" value="PAS"/>
    <property type="match status" value="1"/>
</dbReference>
<dbReference type="SMART" id="SM00382">
    <property type="entry name" value="AAA"/>
    <property type="match status" value="1"/>
</dbReference>
<keyword evidence="2" id="KW-0067">ATP-binding</keyword>
<evidence type="ECO:0000259" key="6">
    <source>
        <dbReference type="PROSITE" id="PS50112"/>
    </source>
</evidence>
<dbReference type="RefSeq" id="WP_079493490.1">
    <property type="nucleotide sequence ID" value="NZ_FUZT01000009.1"/>
</dbReference>
<evidence type="ECO:0000256" key="2">
    <source>
        <dbReference type="ARBA" id="ARBA00022840"/>
    </source>
</evidence>
<dbReference type="SUPFAM" id="SSF55785">
    <property type="entry name" value="PYP-like sensor domain (PAS domain)"/>
    <property type="match status" value="1"/>
</dbReference>
<dbReference type="SUPFAM" id="SSF46689">
    <property type="entry name" value="Homeodomain-like"/>
    <property type="match status" value="1"/>
</dbReference>
<evidence type="ECO:0000313" key="8">
    <source>
        <dbReference type="Proteomes" id="UP000190285"/>
    </source>
</evidence>
<dbReference type="PROSITE" id="PS00676">
    <property type="entry name" value="SIGMA54_INTERACT_2"/>
    <property type="match status" value="1"/>
</dbReference>
<dbReference type="Gene3D" id="3.30.450.20">
    <property type="entry name" value="PAS domain"/>
    <property type="match status" value="1"/>
</dbReference>
<evidence type="ECO:0000256" key="4">
    <source>
        <dbReference type="ARBA" id="ARBA00023163"/>
    </source>
</evidence>
<dbReference type="GO" id="GO:0043565">
    <property type="term" value="F:sequence-specific DNA binding"/>
    <property type="evidence" value="ECO:0007669"/>
    <property type="project" value="InterPro"/>
</dbReference>
<name>A0A1T5M015_9FIRM</name>